<feature type="coiled-coil region" evidence="1">
    <location>
        <begin position="890"/>
        <end position="933"/>
    </location>
</feature>
<feature type="domain" description="Tape measure protein N-terminal" evidence="3">
    <location>
        <begin position="218"/>
        <end position="405"/>
    </location>
</feature>
<dbReference type="RefSeq" id="WP_071363499.1">
    <property type="nucleotide sequence ID" value="NZ_JRYB01000001.1"/>
</dbReference>
<dbReference type="Pfam" id="PF20155">
    <property type="entry name" value="TMP_3"/>
    <property type="match status" value="1"/>
</dbReference>
<feature type="coiled-coil region" evidence="1">
    <location>
        <begin position="590"/>
        <end position="617"/>
    </location>
</feature>
<evidence type="ECO:0000313" key="5">
    <source>
        <dbReference type="Proteomes" id="UP000180246"/>
    </source>
</evidence>
<evidence type="ECO:0000256" key="1">
    <source>
        <dbReference type="SAM" id="Coils"/>
    </source>
</evidence>
<feature type="coiled-coil region" evidence="1">
    <location>
        <begin position="1388"/>
        <end position="1419"/>
    </location>
</feature>
<accession>A0A1S2N521</accession>
<protein>
    <submittedName>
        <fullName evidence="4">Tape measure domain protein</fullName>
    </submittedName>
</protein>
<gene>
    <name evidence="4" type="ORF">LO55_5011</name>
</gene>
<keyword evidence="1" id="KW-0175">Coiled coil</keyword>
<dbReference type="EMBL" id="JRYB01000001">
    <property type="protein sequence ID" value="OIJ40175.1"/>
    <property type="molecule type" value="Genomic_DNA"/>
</dbReference>
<proteinExistence type="predicted"/>
<dbReference type="Proteomes" id="UP000180246">
    <property type="component" value="Unassembled WGS sequence"/>
</dbReference>
<evidence type="ECO:0000259" key="3">
    <source>
        <dbReference type="Pfam" id="PF20155"/>
    </source>
</evidence>
<feature type="coiled-coil region" evidence="1">
    <location>
        <begin position="1553"/>
        <end position="1580"/>
    </location>
</feature>
<dbReference type="Pfam" id="PF13946">
    <property type="entry name" value="DUF4214"/>
    <property type="match status" value="2"/>
</dbReference>
<dbReference type="InterPro" id="IPR025282">
    <property type="entry name" value="DUF4214"/>
</dbReference>
<dbReference type="NCBIfam" id="TIGR02675">
    <property type="entry name" value="tape_meas_nterm"/>
    <property type="match status" value="1"/>
</dbReference>
<sequence length="1824" mass="189380">MSNIVNEAIIKVSTDATGVEEGNRRIDASAARTGKNLENLGATAQKTGKSLETLGSAPGLRNVGEGAGAAAGQVDRATKSMAESIQRATATMSAGAKGSAAYYEALANTRGLNITALRPYLDQLDAVTRKTQQAAAAQRQLDAGNNFLAGLRAQAEGIGKTASQLAALRAEQLGVADDARPLIEQLQAAEEAAGNAGNSISGFAAALAAAGASAGIASVVQLSDAYSSYVAQLRLATTGQTEFARAQASVQSIATSAQSDLASTASLYASITKSTRDLGIAQQQVANITEVVSLALKVSGANSQSASSAILQLSQAFASGVLRGEEFNSVNDAAPRLMEALADGIGVPVGALRAMAEQGMLTTEVLANALPRALQKLQDEARSVETVGGAVTVLKDKIMLLVGATSQSSGVVAALSGGLKLLTDNLVLVGGAMATVAAVKLGSALSSATAAAYASVVANNARLASNLAAARSDVAATGSAAALAAARVAELRAAVLAAEGNVALAITTNALIPAQAKATTAAAAHAAALTAQAGAASAASLAGRAFSGVMALAGGPVGAIIGLLGIAATIWGAWSISAKDANDKVAQSTEESTADMIKRLDEQIAKLRERNALAAEEPRIKALGSISQVDQDGLERAREALAKNRLDQQANRDNKQYHLNIDLRRQEIVLSNEYEAVLERVATQQREVAIAAARTRNERIDQWYEKNGTPAQRLAAELAELKKQFGTIPPEMEKLVRAKYVDPAATKAITDQAKAAKEYADLLNRINGKSLGVDSDYEENLAKLAAGYKAGKQTLAEYTETLEKYNAQQPRALQAAKDLSDFQEGYAKSQAAYTAVLDKRLQDAETEATRNEELARTYGMTKSAIEQLEIARLEEQLAQRSTLGLTLTEIENIEKLIEAKKRNAAAVSAMEQVDAAKKAADEWKRAADSIEQSLTDALLRGFESGKDFGQNLVDTLKNMFNTLVLRPVIQAALAPISGDVASMLSGGGQASGASQISGSPTAGQSLSNFYNIFKSGGGFEKSVAEGVQRGFDKIGLSSGSGAPGQAAQWAGRAGGTVSGYMIGSSINAGISAGYETGSGFMTAQKIGTAVASYFAGPIGGAIAGAVGGLVNRAFGMKEKEILDTTLNGSLGAAGFAGSIDSSWKQKGGWFRSDKSGIDSNPVGAELAAGLTSAYGAIKASSADFARVLGINADSIATRSQAIKVALGKDEAANQAAIAEFFAGVANTVAAELLPEIGKFQAQGEQASATLQRLAVNFSAVDQILVAMGTSSEVAFRAVGAASIEARERLLAFAGGIDALASATTFFNDNFLTEAERVAIIQKPLQEGLAALGYASLTTADQYKEAVQQLVSSGALATEQGAKQYAGLLALGPQFKTVSDYLKSVGDAAAETARQAAEAAKEAEEAAKRAADAARQAALEQAASLVSGVDSAFSVLQRVVDRQKKALQEEISVRTASIQKIEALSQSLRSTLDGMTVSGREAEDRRAAQAQIEAALAIAKASGKLPSAEDLRSALSVVSKDSSALFATQEDYLRDFYATRIGIEDLAGLTDNALSVEERSLKQLEDQVKQYDLMLEREQEQIDVLKGLSITGLSIEQAIQALHGAMQAASANPVNSATSAISDAYKSALGRAPDQAGLDYWKDRAAGGISTGAIVDSIKNSPEAQIQALYKDVFGRPADAAGLSYWIDRLQGGISLGAIKDTFESSDEAKKKRIPGFAGGGLHSGGWRIVGENGPELEATGPARIFNTSDTANMMRRLASPEQGNEVLVAEIRALREEVALLRRTNSDENYSIAKHAMDTASHLDDAINGLKPVAVKVIEEEATQ</sequence>
<name>A0A1S2N521_9BURK</name>
<feature type="domain" description="DUF4214" evidence="2">
    <location>
        <begin position="1665"/>
        <end position="1711"/>
    </location>
</feature>
<evidence type="ECO:0000259" key="2">
    <source>
        <dbReference type="Pfam" id="PF13946"/>
    </source>
</evidence>
<comment type="caution">
    <text evidence="4">The sequence shown here is derived from an EMBL/GenBank/DDBJ whole genome shotgun (WGS) entry which is preliminary data.</text>
</comment>
<reference evidence="4 5" key="1">
    <citation type="submission" date="2014-10" db="EMBL/GenBank/DDBJ databases">
        <authorList>
            <person name="Seo M.-J."/>
            <person name="Seok Y.J."/>
            <person name="Cha I.-T."/>
        </authorList>
    </citation>
    <scope>NUCLEOTIDE SEQUENCE [LARGE SCALE GENOMIC DNA]</scope>
    <source>
        <strain evidence="4 5">NEU</strain>
    </source>
</reference>
<evidence type="ECO:0000313" key="4">
    <source>
        <dbReference type="EMBL" id="OIJ40175.1"/>
    </source>
</evidence>
<organism evidence="4 5">
    <name type="scientific">Massilia timonae</name>
    <dbReference type="NCBI Taxonomy" id="47229"/>
    <lineage>
        <taxon>Bacteria</taxon>
        <taxon>Pseudomonadati</taxon>
        <taxon>Pseudomonadota</taxon>
        <taxon>Betaproteobacteria</taxon>
        <taxon>Burkholderiales</taxon>
        <taxon>Oxalobacteraceae</taxon>
        <taxon>Telluria group</taxon>
        <taxon>Massilia</taxon>
    </lineage>
</organism>
<dbReference type="InterPro" id="IPR013491">
    <property type="entry name" value="Tape_meas_N"/>
</dbReference>
<feature type="domain" description="DUF4214" evidence="2">
    <location>
        <begin position="1620"/>
        <end position="1664"/>
    </location>
</feature>